<dbReference type="RefSeq" id="WP_092678273.1">
    <property type="nucleotide sequence ID" value="NZ_FOXS01000008.1"/>
</dbReference>
<feature type="transmembrane region" description="Helical" evidence="1">
    <location>
        <begin position="32"/>
        <end position="51"/>
    </location>
</feature>
<evidence type="ECO:0000256" key="1">
    <source>
        <dbReference type="SAM" id="Phobius"/>
    </source>
</evidence>
<evidence type="ECO:0000313" key="2">
    <source>
        <dbReference type="EMBL" id="SFQ78865.1"/>
    </source>
</evidence>
<keyword evidence="1" id="KW-0472">Membrane</keyword>
<gene>
    <name evidence="2" type="ORF">SAMN04515668_4371</name>
</gene>
<dbReference type="AlphaFoldDB" id="A0A1I6BD28"/>
<dbReference type="EMBL" id="FOXS01000008">
    <property type="protein sequence ID" value="SFQ78865.1"/>
    <property type="molecule type" value="Genomic_DNA"/>
</dbReference>
<reference evidence="3" key="1">
    <citation type="submission" date="2016-10" db="EMBL/GenBank/DDBJ databases">
        <authorList>
            <person name="Varghese N."/>
            <person name="Submissions S."/>
        </authorList>
    </citation>
    <scope>NUCLEOTIDE SEQUENCE [LARGE SCALE GENOMIC DNA]</scope>
    <source>
        <strain evidence="3">OR362-8,ATCC BAA-1266,JCM 13504</strain>
    </source>
</reference>
<feature type="transmembrane region" description="Helical" evidence="1">
    <location>
        <begin position="63"/>
        <end position="83"/>
    </location>
</feature>
<organism evidence="2 3">
    <name type="scientific">Hymenobacter arizonensis</name>
    <name type="common">Siccationidurans arizonensis</name>
    <dbReference type="NCBI Taxonomy" id="1227077"/>
    <lineage>
        <taxon>Bacteria</taxon>
        <taxon>Pseudomonadati</taxon>
        <taxon>Bacteroidota</taxon>
        <taxon>Cytophagia</taxon>
        <taxon>Cytophagales</taxon>
        <taxon>Hymenobacteraceae</taxon>
        <taxon>Hymenobacter</taxon>
    </lineage>
</organism>
<name>A0A1I6BD28_HYMAR</name>
<accession>A0A1I6BD28</accession>
<dbReference type="STRING" id="1227077.SAMN04515668_4371"/>
<dbReference type="Proteomes" id="UP000199029">
    <property type="component" value="Unassembled WGS sequence"/>
</dbReference>
<protein>
    <submittedName>
        <fullName evidence="2">Uncharacterized protein</fullName>
    </submittedName>
</protein>
<keyword evidence="1" id="KW-0812">Transmembrane</keyword>
<sequence length="88" mass="9775">MLRYQRLTFFVINGAVLGWLLKVLVVDESSDSVGLFGVAVVGFLLLYAGYFAMLVRVCRHRELTTWGGQVTFLLGAVLPILAVRRLTS</sequence>
<keyword evidence="3" id="KW-1185">Reference proteome</keyword>
<evidence type="ECO:0000313" key="3">
    <source>
        <dbReference type="Proteomes" id="UP000199029"/>
    </source>
</evidence>
<feature type="transmembrane region" description="Helical" evidence="1">
    <location>
        <begin position="7"/>
        <end position="26"/>
    </location>
</feature>
<proteinExistence type="predicted"/>
<keyword evidence="1" id="KW-1133">Transmembrane helix</keyword>